<evidence type="ECO:0000256" key="3">
    <source>
        <dbReference type="ARBA" id="ARBA00022801"/>
    </source>
</evidence>
<dbReference type="PANTHER" id="PTHR10029:SF3">
    <property type="entry name" value="ACYLPHOSPHATASE-RELATED"/>
    <property type="match status" value="1"/>
</dbReference>
<sequence length="93" mass="10530">MTPLKRIHAIVHGQVQGVFFRDYTQRRARHLGLGGWVRNLPDQTVETVFEGEADKVEAMLAWLHEGSPHSRVSAVDAVEEEPIGENEGFFVLY</sequence>
<gene>
    <name evidence="6" type="ORF">MNBD_DELTA04-1017</name>
</gene>
<protein>
    <recommendedName>
        <fullName evidence="2">acylphosphatase</fullName>
        <ecNumber evidence="2">3.6.1.7</ecNumber>
    </recommendedName>
</protein>
<proteinExistence type="inferred from homology"/>
<comment type="similarity">
    <text evidence="1">Belongs to the acylphosphatase family.</text>
</comment>
<dbReference type="AlphaFoldDB" id="A0A3B0VJ46"/>
<name>A0A3B0VJ46_9ZZZZ</name>
<dbReference type="Gene3D" id="3.30.70.100">
    <property type="match status" value="1"/>
</dbReference>
<dbReference type="InterPro" id="IPR017968">
    <property type="entry name" value="Acylphosphatase_CS"/>
</dbReference>
<dbReference type="EMBL" id="UOEY01000067">
    <property type="protein sequence ID" value="VAW39052.1"/>
    <property type="molecule type" value="Genomic_DNA"/>
</dbReference>
<dbReference type="PRINTS" id="PR00112">
    <property type="entry name" value="ACYLPHPHTASE"/>
</dbReference>
<dbReference type="SUPFAM" id="SSF54975">
    <property type="entry name" value="Acylphosphatase/BLUF domain-like"/>
    <property type="match status" value="1"/>
</dbReference>
<dbReference type="PANTHER" id="PTHR10029">
    <property type="entry name" value="ACYLPHOSPHATASE"/>
    <property type="match status" value="1"/>
</dbReference>
<dbReference type="Pfam" id="PF00708">
    <property type="entry name" value="Acylphosphatase"/>
    <property type="match status" value="1"/>
</dbReference>
<dbReference type="PROSITE" id="PS00150">
    <property type="entry name" value="ACYLPHOSPHATASE_1"/>
    <property type="match status" value="1"/>
</dbReference>
<keyword evidence="3 6" id="KW-0378">Hydrolase</keyword>
<dbReference type="PROSITE" id="PS51160">
    <property type="entry name" value="ACYLPHOSPHATASE_3"/>
    <property type="match status" value="1"/>
</dbReference>
<evidence type="ECO:0000259" key="5">
    <source>
        <dbReference type="PROSITE" id="PS51160"/>
    </source>
</evidence>
<dbReference type="InterPro" id="IPR001792">
    <property type="entry name" value="Acylphosphatase-like_dom"/>
</dbReference>
<evidence type="ECO:0000256" key="1">
    <source>
        <dbReference type="ARBA" id="ARBA00005614"/>
    </source>
</evidence>
<dbReference type="InterPro" id="IPR020456">
    <property type="entry name" value="Acylphosphatase"/>
</dbReference>
<organism evidence="6">
    <name type="scientific">hydrothermal vent metagenome</name>
    <dbReference type="NCBI Taxonomy" id="652676"/>
    <lineage>
        <taxon>unclassified sequences</taxon>
        <taxon>metagenomes</taxon>
        <taxon>ecological metagenomes</taxon>
    </lineage>
</organism>
<feature type="domain" description="Acylphosphatase-like" evidence="5">
    <location>
        <begin position="6"/>
        <end position="93"/>
    </location>
</feature>
<comment type="catalytic activity">
    <reaction evidence="4">
        <text>an acyl phosphate + H2O = a carboxylate + phosphate + H(+)</text>
        <dbReference type="Rhea" id="RHEA:14965"/>
        <dbReference type="ChEBI" id="CHEBI:15377"/>
        <dbReference type="ChEBI" id="CHEBI:15378"/>
        <dbReference type="ChEBI" id="CHEBI:29067"/>
        <dbReference type="ChEBI" id="CHEBI:43474"/>
        <dbReference type="ChEBI" id="CHEBI:59918"/>
        <dbReference type="EC" id="3.6.1.7"/>
    </reaction>
</comment>
<dbReference type="GO" id="GO:0003998">
    <property type="term" value="F:acylphosphatase activity"/>
    <property type="evidence" value="ECO:0007669"/>
    <property type="project" value="UniProtKB-EC"/>
</dbReference>
<dbReference type="InterPro" id="IPR036046">
    <property type="entry name" value="Acylphosphatase-like_dom_sf"/>
</dbReference>
<reference evidence="6" key="1">
    <citation type="submission" date="2018-06" db="EMBL/GenBank/DDBJ databases">
        <authorList>
            <person name="Zhirakovskaya E."/>
        </authorList>
    </citation>
    <scope>NUCLEOTIDE SEQUENCE</scope>
</reference>
<evidence type="ECO:0000256" key="2">
    <source>
        <dbReference type="ARBA" id="ARBA00012150"/>
    </source>
</evidence>
<dbReference type="EC" id="3.6.1.7" evidence="2"/>
<evidence type="ECO:0000256" key="4">
    <source>
        <dbReference type="ARBA" id="ARBA00047645"/>
    </source>
</evidence>
<accession>A0A3B0VJ46</accession>
<evidence type="ECO:0000313" key="6">
    <source>
        <dbReference type="EMBL" id="VAW39052.1"/>
    </source>
</evidence>